<reference evidence="4 5" key="1">
    <citation type="submission" date="2023-03" db="EMBL/GenBank/DDBJ databases">
        <title>YIM 133296 draft genome.</title>
        <authorList>
            <person name="Xiong L."/>
        </authorList>
    </citation>
    <scope>NUCLEOTIDE SEQUENCE [LARGE SCALE GENOMIC DNA]</scope>
    <source>
        <strain evidence="4 5">YIM 133296</strain>
    </source>
</reference>
<evidence type="ECO:0000256" key="2">
    <source>
        <dbReference type="SAM" id="Phobius"/>
    </source>
</evidence>
<dbReference type="InterPro" id="IPR014756">
    <property type="entry name" value="Ig_E-set"/>
</dbReference>
<dbReference type="InterPro" id="IPR000572">
    <property type="entry name" value="OxRdtase_Mopterin-bd_dom"/>
</dbReference>
<feature type="transmembrane region" description="Helical" evidence="2">
    <location>
        <begin position="133"/>
        <end position="150"/>
    </location>
</feature>
<feature type="transmembrane region" description="Helical" evidence="2">
    <location>
        <begin position="12"/>
        <end position="33"/>
    </location>
</feature>
<evidence type="ECO:0000256" key="1">
    <source>
        <dbReference type="SAM" id="MobiDB-lite"/>
    </source>
</evidence>
<dbReference type="Proteomes" id="UP001528912">
    <property type="component" value="Unassembled WGS sequence"/>
</dbReference>
<sequence length="523" mass="54963">MTEQQNAGVARRGALLIGALGGVVVGAVTLAVAELIDGVLQRGGWAGGEPSPVLAVGGAFVDRTPLWLKNFAVETFGTDDKLALFVGMGLVLALLCCLIGLIALRRLQVALLLTVVLVGVAAAAVATRPGSHALDLLPILLGGACGLLVLRGWFGRIGRPASEGNAVDRRTAVGIGAGALVATALLGWGGRALGSAGRAVDEARRKVAIPRVRRPVAVPAGASVGVGGVTPFVVPQRDFYRIDTALVVPQVDPAGWRLRVHGMVEHEVEIDWETLLSKPMQEAMVTLMCVSNEVGGNLNGNAIWTGWPVRELLAQARPKPGADMVLSRSVDGFTAGTPLEALTDDRNALLAIGMNREPLAPKHGFPVRLVVPGLYGYVSATKWVVDLKVTTFAQDEGYWTPRGWSARGPVKTSSRIDVPSDNDTVQRGSGGTVAVAGVAWAQHRGVTGVQVRIDDGEWTDARLGTDATVDAWRQWVYAWPASPGKHTIAVRARDSTGEWQTGETAPPDPDGSTGWHTIGVTVT</sequence>
<dbReference type="RefSeq" id="WP_277192713.1">
    <property type="nucleotide sequence ID" value="NZ_JAROAV010000033.1"/>
</dbReference>
<dbReference type="InterPro" id="IPR036374">
    <property type="entry name" value="OxRdtase_Mopterin-bd_sf"/>
</dbReference>
<name>A0ABT6C9D2_9MICO</name>
<dbReference type="Gene3D" id="3.90.420.10">
    <property type="entry name" value="Oxidoreductase, molybdopterin-binding domain"/>
    <property type="match status" value="1"/>
</dbReference>
<keyword evidence="2" id="KW-0812">Transmembrane</keyword>
<keyword evidence="2" id="KW-1133">Transmembrane helix</keyword>
<organism evidence="4 5">
    <name type="scientific">Luteipulveratus flavus</name>
    <dbReference type="NCBI Taxonomy" id="3031728"/>
    <lineage>
        <taxon>Bacteria</taxon>
        <taxon>Bacillati</taxon>
        <taxon>Actinomycetota</taxon>
        <taxon>Actinomycetes</taxon>
        <taxon>Micrococcales</taxon>
        <taxon>Dermacoccaceae</taxon>
        <taxon>Luteipulveratus</taxon>
    </lineage>
</organism>
<dbReference type="SUPFAM" id="SSF56524">
    <property type="entry name" value="Oxidoreductase molybdopterin-binding domain"/>
    <property type="match status" value="1"/>
</dbReference>
<gene>
    <name evidence="4" type="ORF">P4R38_14245</name>
</gene>
<evidence type="ECO:0000313" key="4">
    <source>
        <dbReference type="EMBL" id="MDF8265405.1"/>
    </source>
</evidence>
<dbReference type="Gene3D" id="2.60.40.650">
    <property type="match status" value="1"/>
</dbReference>
<feature type="domain" description="Oxidoreductase molybdopterin-binding" evidence="3">
    <location>
        <begin position="247"/>
        <end position="399"/>
    </location>
</feature>
<evidence type="ECO:0000313" key="5">
    <source>
        <dbReference type="Proteomes" id="UP001528912"/>
    </source>
</evidence>
<dbReference type="PANTHER" id="PTHR19372">
    <property type="entry name" value="SULFITE REDUCTASE"/>
    <property type="match status" value="1"/>
</dbReference>
<protein>
    <submittedName>
        <fullName evidence="4">Molybdopterin-dependent oxidoreductase</fullName>
    </submittedName>
</protein>
<feature type="transmembrane region" description="Helical" evidence="2">
    <location>
        <begin position="171"/>
        <end position="190"/>
    </location>
</feature>
<feature type="transmembrane region" description="Helical" evidence="2">
    <location>
        <begin position="82"/>
        <end position="102"/>
    </location>
</feature>
<feature type="transmembrane region" description="Helical" evidence="2">
    <location>
        <begin position="109"/>
        <end position="127"/>
    </location>
</feature>
<dbReference type="EMBL" id="JAROAV010000033">
    <property type="protein sequence ID" value="MDF8265405.1"/>
    <property type="molecule type" value="Genomic_DNA"/>
</dbReference>
<evidence type="ECO:0000259" key="3">
    <source>
        <dbReference type="Pfam" id="PF00174"/>
    </source>
</evidence>
<keyword evidence="5" id="KW-1185">Reference proteome</keyword>
<dbReference type="SUPFAM" id="SSF81296">
    <property type="entry name" value="E set domains"/>
    <property type="match status" value="1"/>
</dbReference>
<feature type="region of interest" description="Disordered" evidence="1">
    <location>
        <begin position="494"/>
        <end position="523"/>
    </location>
</feature>
<proteinExistence type="predicted"/>
<accession>A0ABT6C9D2</accession>
<dbReference type="Pfam" id="PF00174">
    <property type="entry name" value="Oxidored_molyb"/>
    <property type="match status" value="1"/>
</dbReference>
<comment type="caution">
    <text evidence="4">The sequence shown here is derived from an EMBL/GenBank/DDBJ whole genome shotgun (WGS) entry which is preliminary data.</text>
</comment>
<keyword evidence="2" id="KW-0472">Membrane</keyword>
<dbReference type="PANTHER" id="PTHR19372:SF7">
    <property type="entry name" value="SULFITE OXIDASE, MITOCHONDRIAL"/>
    <property type="match status" value="1"/>
</dbReference>